<evidence type="ECO:0000313" key="2">
    <source>
        <dbReference type="Proteomes" id="UP000499080"/>
    </source>
</evidence>
<gene>
    <name evidence="1" type="ORF">AVEN_217818_1</name>
</gene>
<dbReference type="Proteomes" id="UP000499080">
    <property type="component" value="Unassembled WGS sequence"/>
</dbReference>
<name>A0A4Y2LX47_ARAVE</name>
<dbReference type="EMBL" id="BGPR01006335">
    <property type="protein sequence ID" value="GBN18086.1"/>
    <property type="molecule type" value="Genomic_DNA"/>
</dbReference>
<proteinExistence type="predicted"/>
<organism evidence="1 2">
    <name type="scientific">Araneus ventricosus</name>
    <name type="common">Orbweaver spider</name>
    <name type="synonym">Epeira ventricosa</name>
    <dbReference type="NCBI Taxonomy" id="182803"/>
    <lineage>
        <taxon>Eukaryota</taxon>
        <taxon>Metazoa</taxon>
        <taxon>Ecdysozoa</taxon>
        <taxon>Arthropoda</taxon>
        <taxon>Chelicerata</taxon>
        <taxon>Arachnida</taxon>
        <taxon>Araneae</taxon>
        <taxon>Araneomorphae</taxon>
        <taxon>Entelegynae</taxon>
        <taxon>Araneoidea</taxon>
        <taxon>Araneidae</taxon>
        <taxon>Araneus</taxon>
    </lineage>
</organism>
<keyword evidence="2" id="KW-1185">Reference proteome</keyword>
<sequence length="86" mass="9663">MGEKELHWDIYMPRMPDSSAAATSHYHLFRSVQNVLSGEAFHSLAEGYIRRSVYGIPVKSAEDIIARTVAAATDEIKKPGVFERVR</sequence>
<evidence type="ECO:0000313" key="1">
    <source>
        <dbReference type="EMBL" id="GBN18086.1"/>
    </source>
</evidence>
<dbReference type="AlphaFoldDB" id="A0A4Y2LX47"/>
<protein>
    <submittedName>
        <fullName evidence="1">Uncharacterized protein</fullName>
    </submittedName>
</protein>
<accession>A0A4Y2LX47</accession>
<comment type="caution">
    <text evidence="1">The sequence shown here is derived from an EMBL/GenBank/DDBJ whole genome shotgun (WGS) entry which is preliminary data.</text>
</comment>
<reference evidence="1 2" key="1">
    <citation type="journal article" date="2019" name="Sci. Rep.">
        <title>Orb-weaving spider Araneus ventricosus genome elucidates the spidroin gene catalogue.</title>
        <authorList>
            <person name="Kono N."/>
            <person name="Nakamura H."/>
            <person name="Ohtoshi R."/>
            <person name="Moran D.A.P."/>
            <person name="Shinohara A."/>
            <person name="Yoshida Y."/>
            <person name="Fujiwara M."/>
            <person name="Mori M."/>
            <person name="Tomita M."/>
            <person name="Arakawa K."/>
        </authorList>
    </citation>
    <scope>NUCLEOTIDE SEQUENCE [LARGE SCALE GENOMIC DNA]</scope>
</reference>